<dbReference type="Gene3D" id="1.20.120.450">
    <property type="entry name" value="dinb family like domain"/>
    <property type="match status" value="1"/>
</dbReference>
<dbReference type="SUPFAM" id="SSF109854">
    <property type="entry name" value="DinB/YfiT-like putative metalloenzymes"/>
    <property type="match status" value="1"/>
</dbReference>
<dbReference type="GO" id="GO:0046872">
    <property type="term" value="F:metal ion binding"/>
    <property type="evidence" value="ECO:0007669"/>
    <property type="project" value="UniProtKB-KW"/>
</dbReference>
<comment type="similarity">
    <text evidence="1">Belongs to the DinB family.</text>
</comment>
<keyword evidence="5" id="KW-1185">Reference proteome</keyword>
<sequence length="163" mass="18819">MSQATNTLTPPVLSKDDLLEHWQGHRSLTRKVIAAFPENEFFNFSIGGMRTFSEITKELLGIAAPGIEEIVTGKTASFQRDFGTHTSKEDFLKLWDKDSEKISSLWTQIPEERFQERIKAFGQYEGTVISSIQYYMDNEIHHRAQGYVYLRALGIEPPHFYDR</sequence>
<gene>
    <name evidence="4" type="ORF">EFY79_08195</name>
</gene>
<proteinExistence type="inferred from homology"/>
<evidence type="ECO:0000313" key="4">
    <source>
        <dbReference type="EMBL" id="RNI37369.1"/>
    </source>
</evidence>
<comment type="caution">
    <text evidence="4">The sequence shown here is derived from an EMBL/GenBank/DDBJ whole genome shotgun (WGS) entry which is preliminary data.</text>
</comment>
<reference evidence="4 5" key="1">
    <citation type="submission" date="2018-11" db="EMBL/GenBank/DDBJ databases">
        <title>Draft genome sequence of Ferruginibacter sp. BO-59.</title>
        <authorList>
            <person name="Im W.T."/>
        </authorList>
    </citation>
    <scope>NUCLEOTIDE SEQUENCE [LARGE SCALE GENOMIC DNA]</scope>
    <source>
        <strain evidence="4 5">BO-59</strain>
    </source>
</reference>
<keyword evidence="2 3" id="KW-0479">Metal-binding</keyword>
<accession>A0A3M9NHT7</accession>
<dbReference type="AlphaFoldDB" id="A0A3M9NHT7"/>
<dbReference type="Proteomes" id="UP000267223">
    <property type="component" value="Unassembled WGS sequence"/>
</dbReference>
<dbReference type="Pfam" id="PF05163">
    <property type="entry name" value="DinB"/>
    <property type="match status" value="1"/>
</dbReference>
<dbReference type="InterPro" id="IPR034660">
    <property type="entry name" value="DinB/YfiT-like"/>
</dbReference>
<protein>
    <submittedName>
        <fullName evidence="4">Damage-inducible protein DinB</fullName>
    </submittedName>
</protein>
<dbReference type="RefSeq" id="WP_123120210.1">
    <property type="nucleotide sequence ID" value="NZ_RJJR01000005.1"/>
</dbReference>
<evidence type="ECO:0000256" key="3">
    <source>
        <dbReference type="PIRSR" id="PIRSR607837-1"/>
    </source>
</evidence>
<name>A0A3M9NHT7_9BACT</name>
<dbReference type="InterPro" id="IPR007837">
    <property type="entry name" value="DinB"/>
</dbReference>
<evidence type="ECO:0000313" key="5">
    <source>
        <dbReference type="Proteomes" id="UP000267223"/>
    </source>
</evidence>
<dbReference type="OrthoDB" id="119432at2"/>
<evidence type="ECO:0000256" key="1">
    <source>
        <dbReference type="ARBA" id="ARBA00008635"/>
    </source>
</evidence>
<dbReference type="EMBL" id="RJJR01000005">
    <property type="protein sequence ID" value="RNI37369.1"/>
    <property type="molecule type" value="Genomic_DNA"/>
</dbReference>
<organism evidence="4 5">
    <name type="scientific">Hanamia caeni</name>
    <dbReference type="NCBI Taxonomy" id="2294116"/>
    <lineage>
        <taxon>Bacteria</taxon>
        <taxon>Pseudomonadati</taxon>
        <taxon>Bacteroidota</taxon>
        <taxon>Chitinophagia</taxon>
        <taxon>Chitinophagales</taxon>
        <taxon>Chitinophagaceae</taxon>
        <taxon>Hanamia</taxon>
    </lineage>
</organism>
<evidence type="ECO:0000256" key="2">
    <source>
        <dbReference type="ARBA" id="ARBA00022723"/>
    </source>
</evidence>
<feature type="binding site" evidence="3">
    <location>
        <position position="142"/>
    </location>
    <ligand>
        <name>a divalent metal cation</name>
        <dbReference type="ChEBI" id="CHEBI:60240"/>
    </ligand>
</feature>